<dbReference type="Pfam" id="PF00258">
    <property type="entry name" value="Flavodoxin_1"/>
    <property type="match status" value="1"/>
</dbReference>
<dbReference type="RefSeq" id="WP_072985137.1">
    <property type="nucleotide sequence ID" value="NZ_FQXT01000008.1"/>
</dbReference>
<evidence type="ECO:0000313" key="6">
    <source>
        <dbReference type="EMBL" id="SHI26660.1"/>
    </source>
</evidence>
<dbReference type="Pfam" id="PF00175">
    <property type="entry name" value="NAD_binding_1"/>
    <property type="match status" value="1"/>
</dbReference>
<dbReference type="InterPro" id="IPR017938">
    <property type="entry name" value="Riboflavin_synthase-like_b-brl"/>
</dbReference>
<evidence type="ECO:0000313" key="7">
    <source>
        <dbReference type="Proteomes" id="UP000184240"/>
    </source>
</evidence>
<dbReference type="EMBL" id="FQXT01000008">
    <property type="protein sequence ID" value="SHI26660.1"/>
    <property type="molecule type" value="Genomic_DNA"/>
</dbReference>
<feature type="domain" description="FAD-binding FR-type" evidence="5">
    <location>
        <begin position="497"/>
        <end position="594"/>
    </location>
</feature>
<gene>
    <name evidence="6" type="ORF">SAMN04487999_3394</name>
</gene>
<dbReference type="AlphaFoldDB" id="A0A1M5ZR06"/>
<feature type="transmembrane region" description="Helical" evidence="3">
    <location>
        <begin position="171"/>
        <end position="195"/>
    </location>
</feature>
<evidence type="ECO:0000259" key="4">
    <source>
        <dbReference type="PROSITE" id="PS50902"/>
    </source>
</evidence>
<sequence>MTLSIWRYSHLILAVASSLFLLIAAITGCILAVEPISHQAKGYAVQDLDQVSLTTTIDALKSSYDEVFSLEVESSGFVKASVLTSEIETLDIYVDPKTGAQLGVVKERPFIYSFATNLHRSLFLKSIGRFFVGLISLLLLLIAITGLLLLAKRQGGFKRLFSKVQKDYFELRYHVILSRWFFVPIVILAFTGVYLSAEKFELLPDASIAHQEIESSNETQNFESLKDIPFFKQTTLNEVRKVEFPFSEDPEDYFHIALKDKEVRINQQSGQLISIAEYPFVQLVSRLSWVLHTGEGSVLWSIVLLLASVSILFFMYSGFAMTLKRRKKVITTAAMPDKDDCEFVILVGSETGTTYDFARRFYDSLTTAGKKVFLTELNEYSAFAKVKYIIILTATYGEGEPPTNARKFTTLFPNIKQPNKIQYAVVGFGSLEYPDYCKFAIQTDALLQSDSNFQPLLPLYKINNATAADFKNWVKQFSERLGIPLSFEVPKTKKSKNKKFAFEVMERTELNTDDTFLIRLKAKRDIKFTSGDLLTIFPEETEVARQYSIAKMDDEVLLSVKKHPYGKGSSYLFNLNTGDTIKAVIDANTHFHFPKKTSSAVLIANGTGIAPFLGMMKANNNTKINLFWGGRTHNSADIYDAVLNRLPSRYQNGIVHKCYSREEQRQYVQDLIIDKKEIVLDTIDNNGTIMICGSLAMQHDILDVLESLLNGHNIIRLDELQHNGQLRMDCY</sequence>
<feature type="transmembrane region" description="Helical" evidence="3">
    <location>
        <begin position="298"/>
        <end position="319"/>
    </location>
</feature>
<dbReference type="InterPro" id="IPR029039">
    <property type="entry name" value="Flavoprotein-like_sf"/>
</dbReference>
<dbReference type="InterPro" id="IPR039261">
    <property type="entry name" value="FNR_nucleotide-bd"/>
</dbReference>
<dbReference type="Pfam" id="PF03929">
    <property type="entry name" value="PepSY_TM"/>
    <property type="match status" value="1"/>
</dbReference>
<reference evidence="7" key="1">
    <citation type="submission" date="2016-11" db="EMBL/GenBank/DDBJ databases">
        <authorList>
            <person name="Varghese N."/>
            <person name="Submissions S."/>
        </authorList>
    </citation>
    <scope>NUCLEOTIDE SEQUENCE [LARGE SCALE GENOMIC DNA]</scope>
    <source>
        <strain evidence="7">DSM 19859</strain>
    </source>
</reference>
<proteinExistence type="predicted"/>
<evidence type="ECO:0000256" key="1">
    <source>
        <dbReference type="ARBA" id="ARBA00022630"/>
    </source>
</evidence>
<dbReference type="SUPFAM" id="SSF52343">
    <property type="entry name" value="Ferredoxin reductase-like, C-terminal NADP-linked domain"/>
    <property type="match status" value="1"/>
</dbReference>
<dbReference type="InterPro" id="IPR001433">
    <property type="entry name" value="OxRdtase_FAD/NAD-bd"/>
</dbReference>
<dbReference type="InterPro" id="IPR008254">
    <property type="entry name" value="Flavodoxin/NO_synth"/>
</dbReference>
<dbReference type="EC" id="1.6.2.4" evidence="2"/>
<dbReference type="PROSITE" id="PS50902">
    <property type="entry name" value="FLAVODOXIN_LIKE"/>
    <property type="match status" value="1"/>
</dbReference>
<evidence type="ECO:0000256" key="3">
    <source>
        <dbReference type="SAM" id="Phobius"/>
    </source>
</evidence>
<dbReference type="Gene3D" id="3.40.50.80">
    <property type="entry name" value="Nucleotide-binding domain of ferredoxin-NADP reductase (FNR) module"/>
    <property type="match status" value="1"/>
</dbReference>
<feature type="domain" description="Flavodoxin-like" evidence="4">
    <location>
        <begin position="343"/>
        <end position="478"/>
    </location>
</feature>
<dbReference type="Gene3D" id="3.40.50.360">
    <property type="match status" value="1"/>
</dbReference>
<dbReference type="InterPro" id="IPR005625">
    <property type="entry name" value="PepSY-ass_TM"/>
</dbReference>
<feature type="transmembrane region" description="Helical" evidence="3">
    <location>
        <begin position="130"/>
        <end position="150"/>
    </location>
</feature>
<dbReference type="Gene3D" id="2.40.30.10">
    <property type="entry name" value="Translation factors"/>
    <property type="match status" value="1"/>
</dbReference>
<keyword evidence="1" id="KW-0285">Flavoprotein</keyword>
<evidence type="ECO:0000259" key="5">
    <source>
        <dbReference type="PROSITE" id="PS51384"/>
    </source>
</evidence>
<dbReference type="SUPFAM" id="SSF63380">
    <property type="entry name" value="Riboflavin synthase domain-like"/>
    <property type="match status" value="1"/>
</dbReference>
<dbReference type="GO" id="GO:0005829">
    <property type="term" value="C:cytosol"/>
    <property type="evidence" value="ECO:0007669"/>
    <property type="project" value="TreeGrafter"/>
</dbReference>
<dbReference type="PROSITE" id="PS51384">
    <property type="entry name" value="FAD_FR"/>
    <property type="match status" value="1"/>
</dbReference>
<dbReference type="GO" id="GO:0050660">
    <property type="term" value="F:flavin adenine dinucleotide binding"/>
    <property type="evidence" value="ECO:0007669"/>
    <property type="project" value="TreeGrafter"/>
</dbReference>
<dbReference type="GO" id="GO:0003958">
    <property type="term" value="F:NADPH-hemoprotein reductase activity"/>
    <property type="evidence" value="ECO:0007669"/>
    <property type="project" value="UniProtKB-EC"/>
</dbReference>
<protein>
    <recommendedName>
        <fullName evidence="2">NADPH--hemoprotein reductase</fullName>
        <ecNumber evidence="2">1.6.2.4</ecNumber>
    </recommendedName>
</protein>
<dbReference type="PANTHER" id="PTHR19384:SF17">
    <property type="entry name" value="NADPH--CYTOCHROME P450 REDUCTASE"/>
    <property type="match status" value="1"/>
</dbReference>
<dbReference type="InterPro" id="IPR017927">
    <property type="entry name" value="FAD-bd_FR_type"/>
</dbReference>
<dbReference type="PROSITE" id="PS51257">
    <property type="entry name" value="PROKAR_LIPOPROTEIN"/>
    <property type="match status" value="1"/>
</dbReference>
<evidence type="ECO:0000256" key="2">
    <source>
        <dbReference type="ARBA" id="ARBA00023797"/>
    </source>
</evidence>
<dbReference type="PANTHER" id="PTHR19384">
    <property type="entry name" value="NITRIC OXIDE SYNTHASE-RELATED"/>
    <property type="match status" value="1"/>
</dbReference>
<dbReference type="OrthoDB" id="9789468at2"/>
<feature type="transmembrane region" description="Helical" evidence="3">
    <location>
        <begin position="12"/>
        <end position="33"/>
    </location>
</feature>
<keyword evidence="3" id="KW-1133">Transmembrane helix</keyword>
<keyword evidence="3" id="KW-0472">Membrane</keyword>
<accession>A0A1M5ZR06</accession>
<dbReference type="STRING" id="573501.SAMN04487999_3394"/>
<organism evidence="6 7">
    <name type="scientific">Leeuwenhoekiella palythoae</name>
    <dbReference type="NCBI Taxonomy" id="573501"/>
    <lineage>
        <taxon>Bacteria</taxon>
        <taxon>Pseudomonadati</taxon>
        <taxon>Bacteroidota</taxon>
        <taxon>Flavobacteriia</taxon>
        <taxon>Flavobacteriales</taxon>
        <taxon>Flavobacteriaceae</taxon>
        <taxon>Leeuwenhoekiella</taxon>
    </lineage>
</organism>
<keyword evidence="3" id="KW-0812">Transmembrane</keyword>
<dbReference type="InterPro" id="IPR001094">
    <property type="entry name" value="Flavdoxin-like"/>
</dbReference>
<name>A0A1M5ZR06_9FLAO</name>
<dbReference type="Proteomes" id="UP000184240">
    <property type="component" value="Unassembled WGS sequence"/>
</dbReference>
<dbReference type="GO" id="GO:0010181">
    <property type="term" value="F:FMN binding"/>
    <property type="evidence" value="ECO:0007669"/>
    <property type="project" value="InterPro"/>
</dbReference>
<dbReference type="PRINTS" id="PR00369">
    <property type="entry name" value="FLAVODOXIN"/>
</dbReference>
<dbReference type="SUPFAM" id="SSF52218">
    <property type="entry name" value="Flavoproteins"/>
    <property type="match status" value="1"/>
</dbReference>